<protein>
    <recommendedName>
        <fullName evidence="8">3'-5' exonuclease</fullName>
    </recommendedName>
    <alternativeName>
        <fullName evidence="9">Werner Syndrome-like exonuclease</fullName>
    </alternativeName>
</protein>
<evidence type="ECO:0000313" key="12">
    <source>
        <dbReference type="EMBL" id="KAJ7086031.1"/>
    </source>
</evidence>
<sequence length="460" mass="51220">MSKSSSPLAQFARCRPPSSPPRRAAMSTAPLDKPQSRTVAALANLDLDTAAPRPYFRATKSLPLASRVTTTFLKPSSSVPTKKSLVRLSPATTIEKPTEAHEALADLPVYSYKTLSPAPTMRFTRSEADADKWVQELDHTGPISMDLEWVVVYRKGGMRPVSLVQVADKKNIIVIQLRTSTSAMARFPVHLQRLLEDPEIPKMGANILNDARKLFKDYGIMMANVVELGALARQADPACTDAGVFGTSKRIVALAKLVERCLHKKLRKDEDVRVSNWEDPKLERKTEMLEYAANDAYCGLQVYHHLIALANSGDVKLDPAKYTSRVHHEPLASPVPPPALALPASPVDLESLPPVEVIYYTAEMEHAGMSSQQLRAYRHWHLGKRDIDTMCKELCIKTGETLKRGTIIAYVINAIKCWPSFAQDVDLGALRLLIQTDLKSWEWHYEWLARAAALELPTKK</sequence>
<evidence type="ECO:0000256" key="4">
    <source>
        <dbReference type="ARBA" id="ARBA00022801"/>
    </source>
</evidence>
<dbReference type="EMBL" id="JARJCN010000032">
    <property type="protein sequence ID" value="KAJ7086031.1"/>
    <property type="molecule type" value="Genomic_DNA"/>
</dbReference>
<dbReference type="GO" id="GO:0003676">
    <property type="term" value="F:nucleic acid binding"/>
    <property type="evidence" value="ECO:0007669"/>
    <property type="project" value="InterPro"/>
</dbReference>
<dbReference type="InterPro" id="IPR002562">
    <property type="entry name" value="3'-5'_exonuclease_dom"/>
</dbReference>
<evidence type="ECO:0000256" key="8">
    <source>
        <dbReference type="ARBA" id="ARBA00040531"/>
    </source>
</evidence>
<feature type="domain" description="3'-5' exonuclease" evidence="11">
    <location>
        <begin position="121"/>
        <end position="311"/>
    </location>
</feature>
<dbReference type="PANTHER" id="PTHR13620:SF109">
    <property type="entry name" value="3'-5' EXONUCLEASE"/>
    <property type="match status" value="1"/>
</dbReference>
<evidence type="ECO:0000256" key="9">
    <source>
        <dbReference type="ARBA" id="ARBA00042761"/>
    </source>
</evidence>
<reference evidence="12" key="1">
    <citation type="submission" date="2023-03" db="EMBL/GenBank/DDBJ databases">
        <title>Massive genome expansion in bonnet fungi (Mycena s.s.) driven by repeated elements and novel gene families across ecological guilds.</title>
        <authorList>
            <consortium name="Lawrence Berkeley National Laboratory"/>
            <person name="Harder C.B."/>
            <person name="Miyauchi S."/>
            <person name="Viragh M."/>
            <person name="Kuo A."/>
            <person name="Thoen E."/>
            <person name="Andreopoulos B."/>
            <person name="Lu D."/>
            <person name="Skrede I."/>
            <person name="Drula E."/>
            <person name="Henrissat B."/>
            <person name="Morin E."/>
            <person name="Kohler A."/>
            <person name="Barry K."/>
            <person name="LaButti K."/>
            <person name="Morin E."/>
            <person name="Salamov A."/>
            <person name="Lipzen A."/>
            <person name="Mereny Z."/>
            <person name="Hegedus B."/>
            <person name="Baldrian P."/>
            <person name="Stursova M."/>
            <person name="Weitz H."/>
            <person name="Taylor A."/>
            <person name="Grigoriev I.V."/>
            <person name="Nagy L.G."/>
            <person name="Martin F."/>
            <person name="Kauserud H."/>
        </authorList>
    </citation>
    <scope>NUCLEOTIDE SEQUENCE</scope>
    <source>
        <strain evidence="12">CBHHK173m</strain>
    </source>
</reference>
<dbReference type="SUPFAM" id="SSF53098">
    <property type="entry name" value="Ribonuclease H-like"/>
    <property type="match status" value="1"/>
</dbReference>
<keyword evidence="3" id="KW-0479">Metal-binding</keyword>
<dbReference type="Gene3D" id="3.30.420.10">
    <property type="entry name" value="Ribonuclease H-like superfamily/Ribonuclease H"/>
    <property type="match status" value="1"/>
</dbReference>
<keyword evidence="5" id="KW-0269">Exonuclease</keyword>
<evidence type="ECO:0000256" key="6">
    <source>
        <dbReference type="ARBA" id="ARBA00022842"/>
    </source>
</evidence>
<evidence type="ECO:0000256" key="1">
    <source>
        <dbReference type="ARBA" id="ARBA00004123"/>
    </source>
</evidence>
<comment type="subcellular location">
    <subcellularLocation>
        <location evidence="1">Nucleus</location>
    </subcellularLocation>
</comment>
<evidence type="ECO:0000259" key="11">
    <source>
        <dbReference type="SMART" id="SM00474"/>
    </source>
</evidence>
<dbReference type="PANTHER" id="PTHR13620">
    <property type="entry name" value="3-5 EXONUCLEASE"/>
    <property type="match status" value="1"/>
</dbReference>
<evidence type="ECO:0000256" key="2">
    <source>
        <dbReference type="ARBA" id="ARBA00022722"/>
    </source>
</evidence>
<feature type="compositionally biased region" description="Low complexity" evidence="10">
    <location>
        <begin position="12"/>
        <end position="30"/>
    </location>
</feature>
<dbReference type="GO" id="GO:0046872">
    <property type="term" value="F:metal ion binding"/>
    <property type="evidence" value="ECO:0007669"/>
    <property type="project" value="UniProtKB-KW"/>
</dbReference>
<dbReference type="InterPro" id="IPR012337">
    <property type="entry name" value="RNaseH-like_sf"/>
</dbReference>
<gene>
    <name evidence="12" type="ORF">B0H15DRAFT_845037</name>
</gene>
<proteinExistence type="predicted"/>
<accession>A0AAD6U2H7</accession>
<dbReference type="InterPro" id="IPR036397">
    <property type="entry name" value="RNaseH_sf"/>
</dbReference>
<dbReference type="InterPro" id="IPR051132">
    <property type="entry name" value="3-5_Exonuclease_domain"/>
</dbReference>
<dbReference type="Proteomes" id="UP001222325">
    <property type="component" value="Unassembled WGS sequence"/>
</dbReference>
<dbReference type="AlphaFoldDB" id="A0AAD6U2H7"/>
<evidence type="ECO:0000313" key="13">
    <source>
        <dbReference type="Proteomes" id="UP001222325"/>
    </source>
</evidence>
<dbReference type="GO" id="GO:0008408">
    <property type="term" value="F:3'-5' exonuclease activity"/>
    <property type="evidence" value="ECO:0007669"/>
    <property type="project" value="InterPro"/>
</dbReference>
<dbReference type="Pfam" id="PF01612">
    <property type="entry name" value="DNA_pol_A_exo1"/>
    <property type="match status" value="1"/>
</dbReference>
<evidence type="ECO:0000256" key="3">
    <source>
        <dbReference type="ARBA" id="ARBA00022723"/>
    </source>
</evidence>
<name>A0AAD6U2H7_9AGAR</name>
<evidence type="ECO:0000256" key="5">
    <source>
        <dbReference type="ARBA" id="ARBA00022839"/>
    </source>
</evidence>
<keyword evidence="4" id="KW-0378">Hydrolase</keyword>
<comment type="caution">
    <text evidence="12">The sequence shown here is derived from an EMBL/GenBank/DDBJ whole genome shotgun (WGS) entry which is preliminary data.</text>
</comment>
<dbReference type="GO" id="GO:0006139">
    <property type="term" value="P:nucleobase-containing compound metabolic process"/>
    <property type="evidence" value="ECO:0007669"/>
    <property type="project" value="InterPro"/>
</dbReference>
<feature type="region of interest" description="Disordered" evidence="10">
    <location>
        <begin position="1"/>
        <end position="35"/>
    </location>
</feature>
<dbReference type="CDD" id="cd06141">
    <property type="entry name" value="WRN_exo"/>
    <property type="match status" value="1"/>
</dbReference>
<organism evidence="12 13">
    <name type="scientific">Mycena belliarum</name>
    <dbReference type="NCBI Taxonomy" id="1033014"/>
    <lineage>
        <taxon>Eukaryota</taxon>
        <taxon>Fungi</taxon>
        <taxon>Dikarya</taxon>
        <taxon>Basidiomycota</taxon>
        <taxon>Agaricomycotina</taxon>
        <taxon>Agaricomycetes</taxon>
        <taxon>Agaricomycetidae</taxon>
        <taxon>Agaricales</taxon>
        <taxon>Marasmiineae</taxon>
        <taxon>Mycenaceae</taxon>
        <taxon>Mycena</taxon>
    </lineage>
</organism>
<keyword evidence="13" id="KW-1185">Reference proteome</keyword>
<dbReference type="GO" id="GO:0005634">
    <property type="term" value="C:nucleus"/>
    <property type="evidence" value="ECO:0007669"/>
    <property type="project" value="UniProtKB-SubCell"/>
</dbReference>
<keyword evidence="6" id="KW-0460">Magnesium</keyword>
<keyword evidence="7" id="KW-0539">Nucleus</keyword>
<dbReference type="SMART" id="SM00474">
    <property type="entry name" value="35EXOc"/>
    <property type="match status" value="1"/>
</dbReference>
<keyword evidence="2" id="KW-0540">Nuclease</keyword>
<evidence type="ECO:0000256" key="10">
    <source>
        <dbReference type="SAM" id="MobiDB-lite"/>
    </source>
</evidence>
<evidence type="ECO:0000256" key="7">
    <source>
        <dbReference type="ARBA" id="ARBA00023242"/>
    </source>
</evidence>